<evidence type="ECO:0000256" key="6">
    <source>
        <dbReference type="ARBA" id="ARBA00023242"/>
    </source>
</evidence>
<dbReference type="GO" id="GO:0005634">
    <property type="term" value="C:nucleus"/>
    <property type="evidence" value="ECO:0007669"/>
    <property type="project" value="UniProtKB-SubCell"/>
</dbReference>
<proteinExistence type="inferred from homology"/>
<dbReference type="PANTHER" id="PTHR12746:SF2">
    <property type="entry name" value="60S RIBOSOMAL EXPORT PROTEIN NMD3"/>
    <property type="match status" value="1"/>
</dbReference>
<comment type="caution">
    <text evidence="11">The sequence shown here is derived from an EMBL/GenBank/DDBJ whole genome shotgun (WGS) entry which is preliminary data.</text>
</comment>
<keyword evidence="4 7" id="KW-0963">Cytoplasm</keyword>
<dbReference type="GO" id="GO:0043023">
    <property type="term" value="F:ribosomal large subunit binding"/>
    <property type="evidence" value="ECO:0007669"/>
    <property type="project" value="InterPro"/>
</dbReference>
<feature type="domain" description="60S ribosomal export protein NMD3 SH3" evidence="10">
    <location>
        <begin position="279"/>
        <end position="324"/>
    </location>
</feature>
<dbReference type="Proteomes" id="UP001362899">
    <property type="component" value="Unassembled WGS sequence"/>
</dbReference>
<dbReference type="InterPro" id="IPR039768">
    <property type="entry name" value="Nmd3"/>
</dbReference>
<comment type="similarity">
    <text evidence="1 7">Belongs to the NMD3 family.</text>
</comment>
<accession>A0AAV5RJL8</accession>
<dbReference type="Pfam" id="PF04981">
    <property type="entry name" value="NMD3"/>
    <property type="match status" value="1"/>
</dbReference>
<protein>
    <recommendedName>
        <fullName evidence="2 7">60S ribosomal export protein NMD3</fullName>
    </recommendedName>
</protein>
<evidence type="ECO:0000256" key="1">
    <source>
        <dbReference type="ARBA" id="ARBA00009794"/>
    </source>
</evidence>
<keyword evidence="12" id="KW-1185">Reference proteome</keyword>
<dbReference type="InterPro" id="IPR007064">
    <property type="entry name" value="Nmd3_N"/>
</dbReference>
<evidence type="ECO:0000259" key="9">
    <source>
        <dbReference type="Pfam" id="PF21192"/>
    </source>
</evidence>
<feature type="domain" description="Nmd3 N-terminal" evidence="8">
    <location>
        <begin position="48"/>
        <end position="276"/>
    </location>
</feature>
<dbReference type="PANTHER" id="PTHR12746">
    <property type="entry name" value="NONSENSE-MEDIATED MRNA DECAY PROTEIN 3"/>
    <property type="match status" value="1"/>
</dbReference>
<evidence type="ECO:0000256" key="5">
    <source>
        <dbReference type="ARBA" id="ARBA00022927"/>
    </source>
</evidence>
<dbReference type="Pfam" id="PF21193">
    <property type="entry name" value="NMD_SH3"/>
    <property type="match status" value="1"/>
</dbReference>
<sequence>MSGDNSHNVESVKNSFINRKDYKELVGPSGRAIIGTFTPTHTAPDLSCFSCGKTMASNALRMCVDCISTNVDITENTQKEGVITFCKDCNRILVPPNQWVLAERESRELLALLLKRLDLGDHNLRISDAQFLWTEPHSRRTKLRVSVRKQEGEIDLEQKFDVEYFETTQQCPQCAKSHTHNKWVANVQIRQHVPHKRTILAMEQLMLKHGINKSISSIEESREGLDLHFAFIQDAKKTIQFLQAHAPVKVTKSSQLISSDTHSGKSTYKFTFSVELAPLCRGDIVVLPKSLHHKKSSSSRLLLCYKINSNLHFLDTNSCSTTMITSREYWNEPFQALIPHRNFQFSEFLVLYVEPTGVVEQNFVLADVSICKMDDMSEEILIRTHLGGILREGDTAVGVDLRTAQFNNSDWDELSEDSIPPVILLHKSYPDKQKKKKQFFKRIIADSNGESINYEKNDYDEFLDAMDAEEVI</sequence>
<comment type="subcellular location">
    <subcellularLocation>
        <location evidence="7">Cytoplasm</location>
    </subcellularLocation>
    <subcellularLocation>
        <location evidence="7">Nucleus</location>
    </subcellularLocation>
</comment>
<evidence type="ECO:0000259" key="8">
    <source>
        <dbReference type="Pfam" id="PF04981"/>
    </source>
</evidence>
<feature type="domain" description="60S ribosomal export protein NMD3 OB-fold" evidence="9">
    <location>
        <begin position="346"/>
        <end position="427"/>
    </location>
</feature>
<evidence type="ECO:0000313" key="12">
    <source>
        <dbReference type="Proteomes" id="UP001362899"/>
    </source>
</evidence>
<evidence type="ECO:0000259" key="10">
    <source>
        <dbReference type="Pfam" id="PF21193"/>
    </source>
</evidence>
<dbReference type="AlphaFoldDB" id="A0AAV5RJL8"/>
<evidence type="ECO:0000256" key="7">
    <source>
        <dbReference type="RuleBase" id="RU364108"/>
    </source>
</evidence>
<comment type="function">
    <text evidence="7">Acts as an adapter for the XPO1/CRM1-mediated export of the 60S ribosomal subunit.</text>
</comment>
<evidence type="ECO:0000256" key="4">
    <source>
        <dbReference type="ARBA" id="ARBA00022490"/>
    </source>
</evidence>
<keyword evidence="5 7" id="KW-0653">Protein transport</keyword>
<keyword evidence="6 7" id="KW-0539">Nucleus</keyword>
<evidence type="ECO:0000256" key="3">
    <source>
        <dbReference type="ARBA" id="ARBA00022448"/>
    </source>
</evidence>
<dbReference type="GO" id="GO:0015031">
    <property type="term" value="P:protein transport"/>
    <property type="evidence" value="ECO:0007669"/>
    <property type="project" value="UniProtKB-KW"/>
</dbReference>
<dbReference type="Pfam" id="PF21192">
    <property type="entry name" value="OB_NMD3"/>
    <property type="match status" value="1"/>
</dbReference>
<dbReference type="InterPro" id="IPR048898">
    <property type="entry name" value="OB_NMD3"/>
</dbReference>
<evidence type="ECO:0000313" key="11">
    <source>
        <dbReference type="EMBL" id="GMM51555.1"/>
    </source>
</evidence>
<dbReference type="GO" id="GO:0005737">
    <property type="term" value="C:cytoplasm"/>
    <property type="evidence" value="ECO:0007669"/>
    <property type="project" value="UniProtKB-SubCell"/>
</dbReference>
<name>A0AAV5RJL8_STABA</name>
<organism evidence="11 12">
    <name type="scientific">Starmerella bacillaris</name>
    <name type="common">Yeast</name>
    <name type="synonym">Candida zemplinina</name>
    <dbReference type="NCBI Taxonomy" id="1247836"/>
    <lineage>
        <taxon>Eukaryota</taxon>
        <taxon>Fungi</taxon>
        <taxon>Dikarya</taxon>
        <taxon>Ascomycota</taxon>
        <taxon>Saccharomycotina</taxon>
        <taxon>Dipodascomycetes</taxon>
        <taxon>Dipodascales</taxon>
        <taxon>Trichomonascaceae</taxon>
        <taxon>Starmerella</taxon>
    </lineage>
</organism>
<dbReference type="EMBL" id="BTGC01000008">
    <property type="protein sequence ID" value="GMM51555.1"/>
    <property type="molecule type" value="Genomic_DNA"/>
</dbReference>
<dbReference type="InterPro" id="IPR048899">
    <property type="entry name" value="NMD_SH3"/>
</dbReference>
<gene>
    <name evidence="11" type="ORF">DASB73_025180</name>
</gene>
<evidence type="ECO:0000256" key="2">
    <source>
        <dbReference type="ARBA" id="ARBA00017035"/>
    </source>
</evidence>
<keyword evidence="3 7" id="KW-0813">Transport</keyword>
<dbReference type="GO" id="GO:0000055">
    <property type="term" value="P:ribosomal large subunit export from nucleus"/>
    <property type="evidence" value="ECO:0007669"/>
    <property type="project" value="TreeGrafter"/>
</dbReference>
<reference evidence="11 12" key="1">
    <citation type="journal article" date="2023" name="Elife">
        <title>Identification of key yeast species and microbe-microbe interactions impacting larval growth of Drosophila in the wild.</title>
        <authorList>
            <person name="Mure A."/>
            <person name="Sugiura Y."/>
            <person name="Maeda R."/>
            <person name="Honda K."/>
            <person name="Sakurai N."/>
            <person name="Takahashi Y."/>
            <person name="Watada M."/>
            <person name="Katoh T."/>
            <person name="Gotoh A."/>
            <person name="Gotoh Y."/>
            <person name="Taniguchi I."/>
            <person name="Nakamura K."/>
            <person name="Hayashi T."/>
            <person name="Katayama T."/>
            <person name="Uemura T."/>
            <person name="Hattori Y."/>
        </authorList>
    </citation>
    <scope>NUCLEOTIDE SEQUENCE [LARGE SCALE GENOMIC DNA]</scope>
    <source>
        <strain evidence="11 12">SB-73</strain>
    </source>
</reference>